<proteinExistence type="inferred from homology"/>
<dbReference type="InterPro" id="IPR050272">
    <property type="entry name" value="Isochorismatase-like_hydrls"/>
</dbReference>
<sequence length="203" mass="21357">MALSNGTHSEPQGPLADDEPKRVLIVLDVQVGMLSDPPKGIPAGISVGANISAILAHARASPTPPRIVHIRNCGDPGEDDEHGAPDWELVHAPLPGEFVVDKRKNNAFAGTELGALVPPTAEIVLVGMQSDFCIRATCSAALSRGNEVLLVRGAHATYDRVEVLEHGIITPAAVVEAEIEGELEEAGVVMLEMKDLPGLFTDS</sequence>
<dbReference type="InterPro" id="IPR000868">
    <property type="entry name" value="Isochorismatase-like_dom"/>
</dbReference>
<keyword evidence="2 4" id="KW-0378">Hydrolase</keyword>
<dbReference type="GO" id="GO:0016787">
    <property type="term" value="F:hydrolase activity"/>
    <property type="evidence" value="ECO:0007669"/>
    <property type="project" value="UniProtKB-KW"/>
</dbReference>
<dbReference type="Pfam" id="PF00857">
    <property type="entry name" value="Isochorismatase"/>
    <property type="match status" value="1"/>
</dbReference>
<dbReference type="OMA" id="HATYDRI"/>
<evidence type="ECO:0000256" key="2">
    <source>
        <dbReference type="ARBA" id="ARBA00022801"/>
    </source>
</evidence>
<dbReference type="OrthoDB" id="167809at2759"/>
<dbReference type="Gene3D" id="3.40.50.850">
    <property type="entry name" value="Isochorismatase-like"/>
    <property type="match status" value="1"/>
</dbReference>
<dbReference type="Proteomes" id="UP000184267">
    <property type="component" value="Unassembled WGS sequence"/>
</dbReference>
<dbReference type="AlphaFoldDB" id="A0A1M2V7I5"/>
<organism evidence="4 5">
    <name type="scientific">Trametes pubescens</name>
    <name type="common">White-rot fungus</name>
    <dbReference type="NCBI Taxonomy" id="154538"/>
    <lineage>
        <taxon>Eukaryota</taxon>
        <taxon>Fungi</taxon>
        <taxon>Dikarya</taxon>
        <taxon>Basidiomycota</taxon>
        <taxon>Agaricomycotina</taxon>
        <taxon>Agaricomycetes</taxon>
        <taxon>Polyporales</taxon>
        <taxon>Polyporaceae</taxon>
        <taxon>Trametes</taxon>
    </lineage>
</organism>
<feature type="domain" description="Isochorismatase-like" evidence="3">
    <location>
        <begin position="23"/>
        <end position="160"/>
    </location>
</feature>
<comment type="similarity">
    <text evidence="1">Belongs to the isochorismatase family.</text>
</comment>
<gene>
    <name evidence="4" type="ORF">TRAPUB_5776</name>
</gene>
<dbReference type="EMBL" id="MNAD01001604">
    <property type="protein sequence ID" value="OJT03600.1"/>
    <property type="molecule type" value="Genomic_DNA"/>
</dbReference>
<protein>
    <submittedName>
        <fullName evidence="4">Streptothricin hydrolase</fullName>
    </submittedName>
</protein>
<reference evidence="4 5" key="1">
    <citation type="submission" date="2016-10" db="EMBL/GenBank/DDBJ databases">
        <title>Genome sequence of the basidiomycete white-rot fungus Trametes pubescens.</title>
        <authorList>
            <person name="Makela M.R."/>
            <person name="Granchi Z."/>
            <person name="Peng M."/>
            <person name="De Vries R.P."/>
            <person name="Grigoriev I."/>
            <person name="Riley R."/>
            <person name="Hilden K."/>
        </authorList>
    </citation>
    <scope>NUCLEOTIDE SEQUENCE [LARGE SCALE GENOMIC DNA]</scope>
    <source>
        <strain evidence="4 5">FBCC735</strain>
    </source>
</reference>
<comment type="caution">
    <text evidence="4">The sequence shown here is derived from an EMBL/GenBank/DDBJ whole genome shotgun (WGS) entry which is preliminary data.</text>
</comment>
<name>A0A1M2V7I5_TRAPU</name>
<dbReference type="SUPFAM" id="SSF52499">
    <property type="entry name" value="Isochorismatase-like hydrolases"/>
    <property type="match status" value="1"/>
</dbReference>
<evidence type="ECO:0000313" key="4">
    <source>
        <dbReference type="EMBL" id="OJT03600.1"/>
    </source>
</evidence>
<evidence type="ECO:0000259" key="3">
    <source>
        <dbReference type="Pfam" id="PF00857"/>
    </source>
</evidence>
<dbReference type="InterPro" id="IPR036380">
    <property type="entry name" value="Isochorismatase-like_sf"/>
</dbReference>
<dbReference type="STRING" id="154538.A0A1M2V7I5"/>
<keyword evidence="5" id="KW-1185">Reference proteome</keyword>
<evidence type="ECO:0000313" key="5">
    <source>
        <dbReference type="Proteomes" id="UP000184267"/>
    </source>
</evidence>
<dbReference type="PANTHER" id="PTHR43540">
    <property type="entry name" value="PEROXYUREIDOACRYLATE/UREIDOACRYLATE AMIDOHYDROLASE-RELATED"/>
    <property type="match status" value="1"/>
</dbReference>
<evidence type="ECO:0000256" key="1">
    <source>
        <dbReference type="ARBA" id="ARBA00006336"/>
    </source>
</evidence>
<accession>A0A1M2V7I5</accession>